<gene>
    <name evidence="1" type="ORF">DFH08DRAFT_810787</name>
</gene>
<protein>
    <recommendedName>
        <fullName evidence="3">F-box domain-containing protein</fullName>
    </recommendedName>
</protein>
<name>A0AAD6ZX81_9AGAR</name>
<dbReference type="AlphaFoldDB" id="A0AAD6ZX81"/>
<dbReference type="EMBL" id="JARIHO010000023">
    <property type="protein sequence ID" value="KAJ7343320.1"/>
    <property type="molecule type" value="Genomic_DNA"/>
</dbReference>
<comment type="caution">
    <text evidence="1">The sequence shown here is derived from an EMBL/GenBank/DDBJ whole genome shotgun (WGS) entry which is preliminary data.</text>
</comment>
<organism evidence="1 2">
    <name type="scientific">Mycena albidolilacea</name>
    <dbReference type="NCBI Taxonomy" id="1033008"/>
    <lineage>
        <taxon>Eukaryota</taxon>
        <taxon>Fungi</taxon>
        <taxon>Dikarya</taxon>
        <taxon>Basidiomycota</taxon>
        <taxon>Agaricomycotina</taxon>
        <taxon>Agaricomycetes</taxon>
        <taxon>Agaricomycetidae</taxon>
        <taxon>Agaricales</taxon>
        <taxon>Marasmiineae</taxon>
        <taxon>Mycenaceae</taxon>
        <taxon>Mycena</taxon>
    </lineage>
</organism>
<keyword evidence="2" id="KW-1185">Reference proteome</keyword>
<evidence type="ECO:0008006" key="3">
    <source>
        <dbReference type="Google" id="ProtNLM"/>
    </source>
</evidence>
<dbReference type="Proteomes" id="UP001218218">
    <property type="component" value="Unassembled WGS sequence"/>
</dbReference>
<dbReference type="SUPFAM" id="SSF52047">
    <property type="entry name" value="RNI-like"/>
    <property type="match status" value="1"/>
</dbReference>
<evidence type="ECO:0000313" key="1">
    <source>
        <dbReference type="EMBL" id="KAJ7343320.1"/>
    </source>
</evidence>
<proteinExistence type="predicted"/>
<accession>A0AAD6ZX81</accession>
<evidence type="ECO:0000313" key="2">
    <source>
        <dbReference type="Proteomes" id="UP001218218"/>
    </source>
</evidence>
<sequence>MSIQFFPSEILAQIFATASQGNEGMIELTHVSAVSRWWRAATLCASELWLNIYILETDINHADVVLDDFQRSQERPVSLDLEFTSQEPHATPSQMRTFLESVVQSNIKRCRSLTVWATRPVWDAILATFEQETYPVLRALDIMEAFYWSREQPHPSPDELTFPLPRNHPLEKLVMHAMNVGDVMLPRMRALRVGDLRGLVGADGRINSWLLQGSRKLELCHLEIPPMHFQTVEERIPAASSVVHLKLARIHASSSAYGTQNDCAPFFDALETPQIRTLELEEFHGRVWEDFLFTLHTPTLKYPLLTILLLKSFDFQDLSYTGVTLFLRSFPGLESVVLTGCPLVTWECCIHVLMLHPALCPNVSLVEVNGVLLDRHEPLPFATARLLEDHEKRERRIQGRSFENQELV</sequence>
<reference evidence="1" key="1">
    <citation type="submission" date="2023-03" db="EMBL/GenBank/DDBJ databases">
        <title>Massive genome expansion in bonnet fungi (Mycena s.s.) driven by repeated elements and novel gene families across ecological guilds.</title>
        <authorList>
            <consortium name="Lawrence Berkeley National Laboratory"/>
            <person name="Harder C.B."/>
            <person name="Miyauchi S."/>
            <person name="Viragh M."/>
            <person name="Kuo A."/>
            <person name="Thoen E."/>
            <person name="Andreopoulos B."/>
            <person name="Lu D."/>
            <person name="Skrede I."/>
            <person name="Drula E."/>
            <person name="Henrissat B."/>
            <person name="Morin E."/>
            <person name="Kohler A."/>
            <person name="Barry K."/>
            <person name="LaButti K."/>
            <person name="Morin E."/>
            <person name="Salamov A."/>
            <person name="Lipzen A."/>
            <person name="Mereny Z."/>
            <person name="Hegedus B."/>
            <person name="Baldrian P."/>
            <person name="Stursova M."/>
            <person name="Weitz H."/>
            <person name="Taylor A."/>
            <person name="Grigoriev I.V."/>
            <person name="Nagy L.G."/>
            <person name="Martin F."/>
            <person name="Kauserud H."/>
        </authorList>
    </citation>
    <scope>NUCLEOTIDE SEQUENCE</scope>
    <source>
        <strain evidence="1">CBHHK002</strain>
    </source>
</reference>